<keyword evidence="4" id="KW-0807">Transducer</keyword>
<dbReference type="InterPro" id="IPR051310">
    <property type="entry name" value="MCP_chemotaxis"/>
</dbReference>
<dbReference type="InterPro" id="IPR003660">
    <property type="entry name" value="HAMP_dom"/>
</dbReference>
<feature type="transmembrane region" description="Helical" evidence="7">
    <location>
        <begin position="30"/>
        <end position="50"/>
    </location>
</feature>
<name>A0A2R4MAE7_9HYPH</name>
<sequence length="887" mass="95346">MRALFCRGLCCVGNPELTYRDQHSHIIDLHIFEAIFAVPPGVVNVALFFGKTDGVDMKLLKQMKIVQKIPALAIASAVAVGLALGAVSILVGSQVITGIEEEKLIASAEGRKHELEEYLHEIQADLGLTAAHPFTVDAIKQFDSAYKELGAAATKTLQTDYIEKNPNPAGQKHLLDAASGDSPYNAAHAVFHPLFRAQLDARGYYDIFLFNENGDLIYTVFKELDYATNFKAGGGEWADTDLGNAFRAGIALNAGETQFFDFQPYAPSADAPAAFISQPVFEGNKRIGVVAFQMPIERINSVMNGKAGLGETGETILIGEDRLLRNDSSHTEANDILSAAYESPALTKVFDGLETSGIERTYRDMTSLFAATPVEFGGKSFAVVALQDRDEALAAIGFLTKIMAGVGLLVAALVAVAAWAFSRTITSPMANISATMGRISANELDLVVKDTDRADEVGEMARAVEIFRDNAEKIAALDAEERARAEGLAARNKAMQELQMSLGQVVGAAAEGDFTQRIDLQMDDDALQQIVLNVNGLVSNVDRGLKETGEVMAALANTNLTVRMEGDYQGAFLQLKNDTNRVGDRLTEVVKQLRTTSRALKTATGEILSGANDLSDRTTRQAATIEETSAAMEQLATTVLENAKEAEEASGIADRVRTTAEEGGDVMRQANEAMERITSSSNKISNIIGMIDDIAFQTNLLALNASVEAARAGEAGKGFAVVAVEVRRLAQSAAEASNEVKALIEQSVTEVDGGSKLVAQAAKSLEAMLEAARSNNTIMVSIADKSKSQASSIEQINQAVRDMDETTQHNAALVEETNAAIEQTENQANELDNIVEVFVTEKGGERKIEPTKPANIQQFESKPKLAAKPVPQRGNQAVDISQDWNEF</sequence>
<reference evidence="10 11" key="1">
    <citation type="submission" date="2017-05" db="EMBL/GenBank/DDBJ databases">
        <title>Genome Analysis of Maritalea myrionectae HL2708#5.</title>
        <authorList>
            <consortium name="Cotde Inc.-PKNU"/>
            <person name="Jang D."/>
            <person name="Oh H.-M."/>
        </authorList>
    </citation>
    <scope>NUCLEOTIDE SEQUENCE [LARGE SCALE GENOMIC DNA]</scope>
    <source>
        <strain evidence="10 11">HL2708#5</strain>
    </source>
</reference>
<feature type="domain" description="HAMP" evidence="9">
    <location>
        <begin position="539"/>
        <end position="591"/>
    </location>
</feature>
<feature type="compositionally biased region" description="Polar residues" evidence="6">
    <location>
        <begin position="873"/>
        <end position="887"/>
    </location>
</feature>
<feature type="region of interest" description="Disordered" evidence="6">
    <location>
        <begin position="865"/>
        <end position="887"/>
    </location>
</feature>
<evidence type="ECO:0000256" key="3">
    <source>
        <dbReference type="ARBA" id="ARBA00029447"/>
    </source>
</evidence>
<feature type="coiled-coil region" evidence="5">
    <location>
        <begin position="814"/>
        <end position="841"/>
    </location>
</feature>
<evidence type="ECO:0000313" key="11">
    <source>
        <dbReference type="Proteomes" id="UP000258927"/>
    </source>
</evidence>
<dbReference type="Pfam" id="PF00672">
    <property type="entry name" value="HAMP"/>
    <property type="match status" value="1"/>
</dbReference>
<keyword evidence="10" id="KW-0675">Receptor</keyword>
<dbReference type="SMART" id="SM00304">
    <property type="entry name" value="HAMP"/>
    <property type="match status" value="2"/>
</dbReference>
<keyword evidence="7" id="KW-0812">Transmembrane</keyword>
<evidence type="ECO:0000313" key="10">
    <source>
        <dbReference type="EMBL" id="AVX03018.1"/>
    </source>
</evidence>
<evidence type="ECO:0000256" key="2">
    <source>
        <dbReference type="ARBA" id="ARBA00022500"/>
    </source>
</evidence>
<evidence type="ECO:0000256" key="1">
    <source>
        <dbReference type="ARBA" id="ARBA00004370"/>
    </source>
</evidence>
<dbReference type="SUPFAM" id="SSF58104">
    <property type="entry name" value="Methyl-accepting chemotaxis protein (MCP) signaling domain"/>
    <property type="match status" value="1"/>
</dbReference>
<dbReference type="EMBL" id="CP021330">
    <property type="protein sequence ID" value="AVX03018.1"/>
    <property type="molecule type" value="Genomic_DNA"/>
</dbReference>
<dbReference type="PANTHER" id="PTHR43531:SF11">
    <property type="entry name" value="METHYL-ACCEPTING CHEMOTAXIS PROTEIN 3"/>
    <property type="match status" value="1"/>
</dbReference>
<evidence type="ECO:0000259" key="8">
    <source>
        <dbReference type="PROSITE" id="PS50111"/>
    </source>
</evidence>
<feature type="domain" description="Methyl-accepting transducer" evidence="8">
    <location>
        <begin position="596"/>
        <end position="825"/>
    </location>
</feature>
<keyword evidence="7" id="KW-1133">Transmembrane helix</keyword>
<accession>A0A2R4MAE7</accession>
<keyword evidence="5" id="KW-0175">Coiled coil</keyword>
<evidence type="ECO:0000256" key="7">
    <source>
        <dbReference type="SAM" id="Phobius"/>
    </source>
</evidence>
<dbReference type="Proteomes" id="UP000258927">
    <property type="component" value="Chromosome"/>
</dbReference>
<feature type="transmembrane region" description="Helical" evidence="7">
    <location>
        <begin position="402"/>
        <end position="421"/>
    </location>
</feature>
<dbReference type="Gene3D" id="6.10.340.10">
    <property type="match status" value="1"/>
</dbReference>
<dbReference type="Pfam" id="PF00015">
    <property type="entry name" value="MCPsignal"/>
    <property type="match status" value="1"/>
</dbReference>
<dbReference type="PROSITE" id="PS50111">
    <property type="entry name" value="CHEMOTAXIS_TRANSDUC_2"/>
    <property type="match status" value="1"/>
</dbReference>
<protein>
    <submittedName>
        <fullName evidence="10">Putative chemoreceptor</fullName>
    </submittedName>
</protein>
<keyword evidence="7" id="KW-0472">Membrane</keyword>
<feature type="transmembrane region" description="Helical" evidence="7">
    <location>
        <begin position="71"/>
        <end position="91"/>
    </location>
</feature>
<comment type="similarity">
    <text evidence="3">Belongs to the methyl-accepting chemotaxis (MCP) protein family.</text>
</comment>
<dbReference type="GO" id="GO:0007165">
    <property type="term" value="P:signal transduction"/>
    <property type="evidence" value="ECO:0007669"/>
    <property type="project" value="UniProtKB-KW"/>
</dbReference>
<evidence type="ECO:0000256" key="6">
    <source>
        <dbReference type="SAM" id="MobiDB-lite"/>
    </source>
</evidence>
<dbReference type="PANTHER" id="PTHR43531">
    <property type="entry name" value="PROTEIN ICFG"/>
    <property type="match status" value="1"/>
</dbReference>
<dbReference type="AlphaFoldDB" id="A0A2R4MAE7"/>
<dbReference type="GO" id="GO:0016020">
    <property type="term" value="C:membrane"/>
    <property type="evidence" value="ECO:0007669"/>
    <property type="project" value="UniProtKB-SubCell"/>
</dbReference>
<feature type="domain" description="HAMP" evidence="9">
    <location>
        <begin position="423"/>
        <end position="476"/>
    </location>
</feature>
<evidence type="ECO:0000256" key="5">
    <source>
        <dbReference type="SAM" id="Coils"/>
    </source>
</evidence>
<dbReference type="CDD" id="cd11386">
    <property type="entry name" value="MCP_signal"/>
    <property type="match status" value="1"/>
</dbReference>
<organism evidence="10 11">
    <name type="scientific">Maritalea myrionectae</name>
    <dbReference type="NCBI Taxonomy" id="454601"/>
    <lineage>
        <taxon>Bacteria</taxon>
        <taxon>Pseudomonadati</taxon>
        <taxon>Pseudomonadota</taxon>
        <taxon>Alphaproteobacteria</taxon>
        <taxon>Hyphomicrobiales</taxon>
        <taxon>Devosiaceae</taxon>
        <taxon>Maritalea</taxon>
    </lineage>
</organism>
<dbReference type="Gene3D" id="1.10.287.950">
    <property type="entry name" value="Methyl-accepting chemotaxis protein"/>
    <property type="match status" value="1"/>
</dbReference>
<dbReference type="InterPro" id="IPR004089">
    <property type="entry name" value="MCPsignal_dom"/>
</dbReference>
<dbReference type="FunFam" id="1.10.287.950:FF:000001">
    <property type="entry name" value="Methyl-accepting chemotaxis sensory transducer"/>
    <property type="match status" value="1"/>
</dbReference>
<evidence type="ECO:0000256" key="4">
    <source>
        <dbReference type="PROSITE-ProRule" id="PRU00284"/>
    </source>
</evidence>
<dbReference type="Pfam" id="PF18947">
    <property type="entry name" value="HAMP_2"/>
    <property type="match status" value="1"/>
</dbReference>
<evidence type="ECO:0000259" key="9">
    <source>
        <dbReference type="PROSITE" id="PS50885"/>
    </source>
</evidence>
<dbReference type="PROSITE" id="PS50885">
    <property type="entry name" value="HAMP"/>
    <property type="match status" value="2"/>
</dbReference>
<keyword evidence="2" id="KW-0145">Chemotaxis</keyword>
<dbReference type="SUPFAM" id="SSF158472">
    <property type="entry name" value="HAMP domain-like"/>
    <property type="match status" value="1"/>
</dbReference>
<dbReference type="SMART" id="SM00283">
    <property type="entry name" value="MA"/>
    <property type="match status" value="1"/>
</dbReference>
<proteinExistence type="inferred from homology"/>
<keyword evidence="11" id="KW-1185">Reference proteome</keyword>
<dbReference type="KEGG" id="mmyr:MXMO3_00472"/>
<comment type="subcellular location">
    <subcellularLocation>
        <location evidence="1">Membrane</location>
    </subcellularLocation>
</comment>
<dbReference type="GO" id="GO:0006935">
    <property type="term" value="P:chemotaxis"/>
    <property type="evidence" value="ECO:0007669"/>
    <property type="project" value="UniProtKB-KW"/>
</dbReference>
<gene>
    <name evidence="10" type="ORF">MXMO3_00472</name>
</gene>